<keyword evidence="1" id="KW-0812">Transmembrane</keyword>
<evidence type="ECO:0000313" key="2">
    <source>
        <dbReference type="EMBL" id="KII69204.1"/>
    </source>
</evidence>
<sequence>MDCLLVVINGYGCKPLFAKDFSELTHVSYSNASDEYFKYDINVYELAIIELHFKFFHAFIFDFLCMGSVTLQINQCFFKISCNGGSQAVKLIRIFSKSPKLRVHSLPIGDIIFVYFSIVLILGAIFFECLKVGFDIMAELPKK</sequence>
<keyword evidence="3" id="KW-1185">Reference proteome</keyword>
<keyword evidence="1" id="KW-1133">Transmembrane helix</keyword>
<proteinExistence type="predicted"/>
<gene>
    <name evidence="2" type="ORF">RF11_16274</name>
</gene>
<comment type="caution">
    <text evidence="2">The sequence shown here is derived from an EMBL/GenBank/DDBJ whole genome shotgun (WGS) entry which is preliminary data.</text>
</comment>
<dbReference type="AlphaFoldDB" id="A0A0C2IV06"/>
<name>A0A0C2IV06_THEKT</name>
<dbReference type="Proteomes" id="UP000031668">
    <property type="component" value="Unassembled WGS sequence"/>
</dbReference>
<reference evidence="2 3" key="1">
    <citation type="journal article" date="2014" name="Genome Biol. Evol.">
        <title>The genome of the myxosporean Thelohanellus kitauei shows adaptations to nutrient acquisition within its fish host.</title>
        <authorList>
            <person name="Yang Y."/>
            <person name="Xiong J."/>
            <person name="Zhou Z."/>
            <person name="Huo F."/>
            <person name="Miao W."/>
            <person name="Ran C."/>
            <person name="Liu Y."/>
            <person name="Zhang J."/>
            <person name="Feng J."/>
            <person name="Wang M."/>
            <person name="Wang M."/>
            <person name="Wang L."/>
            <person name="Yao B."/>
        </authorList>
    </citation>
    <scope>NUCLEOTIDE SEQUENCE [LARGE SCALE GENOMIC DNA]</scope>
    <source>
        <strain evidence="2">Wuqing</strain>
    </source>
</reference>
<dbReference type="EMBL" id="JWZT01002530">
    <property type="protein sequence ID" value="KII69204.1"/>
    <property type="molecule type" value="Genomic_DNA"/>
</dbReference>
<keyword evidence="1" id="KW-0472">Membrane</keyword>
<feature type="transmembrane region" description="Helical" evidence="1">
    <location>
        <begin position="106"/>
        <end position="127"/>
    </location>
</feature>
<evidence type="ECO:0000256" key="1">
    <source>
        <dbReference type="SAM" id="Phobius"/>
    </source>
</evidence>
<accession>A0A0C2IV06</accession>
<evidence type="ECO:0000313" key="3">
    <source>
        <dbReference type="Proteomes" id="UP000031668"/>
    </source>
</evidence>
<protein>
    <submittedName>
        <fullName evidence="2">Uncharacterized protein</fullName>
    </submittedName>
</protein>
<organism evidence="2 3">
    <name type="scientific">Thelohanellus kitauei</name>
    <name type="common">Myxosporean</name>
    <dbReference type="NCBI Taxonomy" id="669202"/>
    <lineage>
        <taxon>Eukaryota</taxon>
        <taxon>Metazoa</taxon>
        <taxon>Cnidaria</taxon>
        <taxon>Myxozoa</taxon>
        <taxon>Myxosporea</taxon>
        <taxon>Bivalvulida</taxon>
        <taxon>Platysporina</taxon>
        <taxon>Myxobolidae</taxon>
        <taxon>Thelohanellus</taxon>
    </lineage>
</organism>